<dbReference type="Pfam" id="PF13428">
    <property type="entry name" value="TPR_14"/>
    <property type="match status" value="1"/>
</dbReference>
<gene>
    <name evidence="11" type="ORF">ACFQND_20355</name>
</gene>
<dbReference type="InterPro" id="IPR029489">
    <property type="entry name" value="OGT/SEC/SPY_C"/>
</dbReference>
<dbReference type="SMART" id="SM00028">
    <property type="entry name" value="TPR"/>
    <property type="match status" value="11"/>
</dbReference>
<dbReference type="Gene3D" id="3.40.50.2000">
    <property type="entry name" value="Glycogen Phosphorylase B"/>
    <property type="match status" value="2"/>
</dbReference>
<comment type="caution">
    <text evidence="11">The sequence shown here is derived from an EMBL/GenBank/DDBJ whole genome shotgun (WGS) entry which is preliminary data.</text>
</comment>
<dbReference type="InterPro" id="IPR029044">
    <property type="entry name" value="Nucleotide-diphossugar_trans"/>
</dbReference>
<evidence type="ECO:0000256" key="4">
    <source>
        <dbReference type="ARBA" id="ARBA00022676"/>
    </source>
</evidence>
<dbReference type="Gene3D" id="3.40.50.11380">
    <property type="match status" value="1"/>
</dbReference>
<protein>
    <recommendedName>
        <fullName evidence="3">protein O-GlcNAc transferase</fullName>
        <ecNumber evidence="3">2.4.1.255</ecNumber>
    </recommendedName>
</protein>
<feature type="domain" description="Glycosyltransferase 2-like" evidence="9">
    <location>
        <begin position="1099"/>
        <end position="1215"/>
    </location>
</feature>
<evidence type="ECO:0000313" key="11">
    <source>
        <dbReference type="EMBL" id="MFC6283585.1"/>
    </source>
</evidence>
<dbReference type="Pfam" id="PF14559">
    <property type="entry name" value="TPR_19"/>
    <property type="match status" value="1"/>
</dbReference>
<feature type="repeat" description="TPR" evidence="8">
    <location>
        <begin position="248"/>
        <end position="281"/>
    </location>
</feature>
<evidence type="ECO:0000259" key="10">
    <source>
        <dbReference type="Pfam" id="PF13844"/>
    </source>
</evidence>
<feature type="domain" description="O-GlcNAc transferase C-terminal" evidence="10">
    <location>
        <begin position="882"/>
        <end position="1041"/>
    </location>
</feature>
<dbReference type="InterPro" id="IPR001173">
    <property type="entry name" value="Glyco_trans_2-like"/>
</dbReference>
<sequence length="1733" mass="188628">MAIHPVARRLTQSAWQCFAAGDLAGALVHARNAVRLDPLSSKACAALGYFLIQSGNTEDAAAMLLPALGRAPDNAVLHWYKGYLLSRNGDTAGAAAAFERACMLDASLDEAAHALAWALIDLGRIEDAAHWAAQALHRARTPQRFMQAGWIQQLRGEIGQAAHAYREAISGFDARAPEQLRLHVCLIQCLRRLRRHDEVEALLRKALLQWPGNADLLAETTWLAHAQGRTGLALRQARDMVKAQPGNAEAWHRLGAFLQDGGDLKAADEALSKAHECDPGLVDVIFRRAQIKRGFKQFEDAKLLLELVLAQAPENAATYALMAQVLLDLQETAAACRLLHKRVRVQPHVSDLWRLLAAAQLRRGRPSGAERTLRRALRLDPHNLEALRMQCWLALDGGNTTRAVDIVRQLTTRAAGDRGVQAQAAIVFAKAGLLSEAQTWAERAVAQSPVFSEAWLALSHVRLGQRRMAEAELAARQALHLEPGQVDSLRHLGWVLMTTARYGEAQLAFLRAIECKPGDLLPRLELAESRRRAGHFAAGLQEANAVLAERPLWPPALLLKARLMIEGGMEGAFDACTELLRRDGRHADAVKATLRLAGLGNVRARRSLLLVPIEVLRSAWRDAVADAVHTQSQACFRLLATAACEDLEADSWMGTAALYAASVSAQSDVGILKLKARDWYRGLKLRSGLAPFPDHVIPAHERVVDHRPRIAYVASQLHQSLLRRVLAAHSADGAQVFVYTNQSFADLPPHVYLQPLVVKKLAESCAVNRIDVVIDTGGLHPFEGQMELLEAYARRLAPVQLGWLGCWGSAGGLFDGLLADEVSIPQDKTGLYDEAVFRLDGGQWCWDPPLAAPEPHRPPALSHGYVTYGVCVRSLRLSEACLDAFARIVAATPGSAIRFIGAVAEDWPLRRDILSRMHSQGVDAGRVFFDPFQPHAAYLEWFARIDVVLDALNGGGGLSLLDPLWMGVPVVTLAGEWAGTRQGASILAALNLQQWVCDDETGFCALAVSLAGDQSALAEHRQTLRGRIHQSPLVDGRRVAAQIEQLCARLKAGSVPIAAAPDGKARTRAHAQWALANWLAWPRSIELPVPAEGTTPDLSVVIVLFNQAGLSLRTLQALADQRGAQFETIIVDNASGDSTSELLERVCGAKVIRNTENVGFIRAARQGAALATGRHLAFLNSDAILQEGTLAAALHAMQADPGIGVLGGRVVLTDGGLQEAGNVIFSNGLAVGIGRDEDPFCHAARAGRATDYVSGVFLVTPLAVWRMLGGFDEAFVPAYYEDTDYCLRVWRAGLRVIYEPTVLLEHLEWGSATGNSAKMLIERNRDLFCSRYGDWLKHQPALAPQRLDGDRWLSPEDRPRRPRILVIDNEVPHMFKGGGLPRARLMLQALQDWPVTLFPLWTLHDDWRAVYASLPQSVEVAMGYGLAGLEDFLERRQGVYDVLVVSRPPNLQALQPLRSRRPELFAGMRLVYDAEALFALREIAMAGVQGRPLTRAAAHDRVSAEIALAADATDVLVVSSRDAKYFEATGHRTHILSHGIAVRRDAPGLGKRRGLLFVGALHPGTPNEDGLLWFIDEVMPLLRLRMPTPPILSVVGVCTSHKIAAAAGPDISILGPQDALEPHYDAARIFVAPVRFAGGVPAKVIEAVSGGVPVVASALLVRQLDWRDGIDILGAGDAQTFASAIVRLLGDDQAWQRQQVAGWAQCAQRYDPALFAQTLRGALMAPPGPGLQT</sequence>
<evidence type="ECO:0000256" key="2">
    <source>
        <dbReference type="ARBA" id="ARBA00005386"/>
    </source>
</evidence>
<evidence type="ECO:0000256" key="6">
    <source>
        <dbReference type="ARBA" id="ARBA00022737"/>
    </source>
</evidence>
<evidence type="ECO:0000256" key="3">
    <source>
        <dbReference type="ARBA" id="ARBA00011970"/>
    </source>
</evidence>
<evidence type="ECO:0000256" key="5">
    <source>
        <dbReference type="ARBA" id="ARBA00022679"/>
    </source>
</evidence>
<keyword evidence="6" id="KW-0677">Repeat</keyword>
<dbReference type="Pfam" id="PF00535">
    <property type="entry name" value="Glycos_transf_2"/>
    <property type="match status" value="1"/>
</dbReference>
<dbReference type="InterPro" id="IPR019734">
    <property type="entry name" value="TPR_rpt"/>
</dbReference>
<dbReference type="RefSeq" id="WP_371438209.1">
    <property type="nucleotide sequence ID" value="NZ_JBHSRS010000083.1"/>
</dbReference>
<dbReference type="Pfam" id="PF13844">
    <property type="entry name" value="Glyco_transf_41"/>
    <property type="match status" value="1"/>
</dbReference>
<evidence type="ECO:0000313" key="12">
    <source>
        <dbReference type="Proteomes" id="UP001596270"/>
    </source>
</evidence>
<organism evidence="11 12">
    <name type="scientific">Polaromonas aquatica</name>
    <dbReference type="NCBI Taxonomy" id="332657"/>
    <lineage>
        <taxon>Bacteria</taxon>
        <taxon>Pseudomonadati</taxon>
        <taxon>Pseudomonadota</taxon>
        <taxon>Betaproteobacteria</taxon>
        <taxon>Burkholderiales</taxon>
        <taxon>Comamonadaceae</taxon>
        <taxon>Polaromonas</taxon>
    </lineage>
</organism>
<proteinExistence type="inferred from homology"/>
<evidence type="ECO:0000256" key="8">
    <source>
        <dbReference type="PROSITE-ProRule" id="PRU00339"/>
    </source>
</evidence>
<dbReference type="PANTHER" id="PTHR44835:SF1">
    <property type="entry name" value="PROTEIN O-GLCNAC TRANSFERASE"/>
    <property type="match status" value="1"/>
</dbReference>
<evidence type="ECO:0000259" key="9">
    <source>
        <dbReference type="Pfam" id="PF00535"/>
    </source>
</evidence>
<dbReference type="PROSITE" id="PS50005">
    <property type="entry name" value="TPR"/>
    <property type="match status" value="2"/>
</dbReference>
<dbReference type="Pfam" id="PF13432">
    <property type="entry name" value="TPR_16"/>
    <property type="match status" value="1"/>
</dbReference>
<dbReference type="SUPFAM" id="SSF53448">
    <property type="entry name" value="Nucleotide-diphospho-sugar transferases"/>
    <property type="match status" value="1"/>
</dbReference>
<keyword evidence="12" id="KW-1185">Reference proteome</keyword>
<comment type="similarity">
    <text evidence="2">Belongs to the glycosyltransferase 41 family. O-GlcNAc transferase subfamily.</text>
</comment>
<evidence type="ECO:0000256" key="7">
    <source>
        <dbReference type="ARBA" id="ARBA00022803"/>
    </source>
</evidence>
<dbReference type="PANTHER" id="PTHR44835">
    <property type="entry name" value="UDP-N-ACETYLGLUCOSAMINE--PEPTIDE N-ACETYLGLUCOSAMINYLTRANSFERASE SPINDLY-RELATED"/>
    <property type="match status" value="1"/>
</dbReference>
<dbReference type="InterPro" id="IPR051939">
    <property type="entry name" value="Glycosyltr_41/O-GlcNAc_trsf"/>
</dbReference>
<dbReference type="Gene3D" id="3.90.550.10">
    <property type="entry name" value="Spore Coat Polysaccharide Biosynthesis Protein SpsA, Chain A"/>
    <property type="match status" value="1"/>
</dbReference>
<keyword evidence="4" id="KW-0328">Glycosyltransferase</keyword>
<comment type="pathway">
    <text evidence="1">Protein modification; protein glycosylation.</text>
</comment>
<dbReference type="SUPFAM" id="SSF48452">
    <property type="entry name" value="TPR-like"/>
    <property type="match status" value="3"/>
</dbReference>
<keyword evidence="5" id="KW-0808">Transferase</keyword>
<accession>A0ABW1U262</accession>
<feature type="repeat" description="TPR" evidence="8">
    <location>
        <begin position="350"/>
        <end position="383"/>
    </location>
</feature>
<dbReference type="Gene3D" id="1.25.40.10">
    <property type="entry name" value="Tetratricopeptide repeat domain"/>
    <property type="match status" value="3"/>
</dbReference>
<dbReference type="SUPFAM" id="SSF53756">
    <property type="entry name" value="UDP-Glycosyltransferase/glycogen phosphorylase"/>
    <property type="match status" value="1"/>
</dbReference>
<dbReference type="EC" id="2.4.1.255" evidence="3"/>
<evidence type="ECO:0000256" key="1">
    <source>
        <dbReference type="ARBA" id="ARBA00004922"/>
    </source>
</evidence>
<keyword evidence="7 8" id="KW-0802">TPR repeat</keyword>
<dbReference type="EMBL" id="JBHSRS010000083">
    <property type="protein sequence ID" value="MFC6283585.1"/>
    <property type="molecule type" value="Genomic_DNA"/>
</dbReference>
<dbReference type="Proteomes" id="UP001596270">
    <property type="component" value="Unassembled WGS sequence"/>
</dbReference>
<dbReference type="InterPro" id="IPR011990">
    <property type="entry name" value="TPR-like_helical_dom_sf"/>
</dbReference>
<reference evidence="12" key="1">
    <citation type="journal article" date="2019" name="Int. J. Syst. Evol. Microbiol.">
        <title>The Global Catalogue of Microorganisms (GCM) 10K type strain sequencing project: providing services to taxonomists for standard genome sequencing and annotation.</title>
        <authorList>
            <consortium name="The Broad Institute Genomics Platform"/>
            <consortium name="The Broad Institute Genome Sequencing Center for Infectious Disease"/>
            <person name="Wu L."/>
            <person name="Ma J."/>
        </authorList>
    </citation>
    <scope>NUCLEOTIDE SEQUENCE [LARGE SCALE GENOMIC DNA]</scope>
    <source>
        <strain evidence="12">CCUG 39402</strain>
    </source>
</reference>
<dbReference type="Pfam" id="PF13692">
    <property type="entry name" value="Glyco_trans_1_4"/>
    <property type="match status" value="1"/>
</dbReference>
<name>A0ABW1U262_9BURK</name>
<dbReference type="CDD" id="cd04186">
    <property type="entry name" value="GT_2_like_c"/>
    <property type="match status" value="1"/>
</dbReference>